<proteinExistence type="predicted"/>
<protein>
    <recommendedName>
        <fullName evidence="3">Reverse transcriptase domain-containing protein</fullName>
    </recommendedName>
</protein>
<dbReference type="STRING" id="1137799.GZ78_27590"/>
<gene>
    <name evidence="1" type="ORF">GZ78_27590</name>
</gene>
<accession>A0A081N181</accession>
<evidence type="ECO:0000313" key="2">
    <source>
        <dbReference type="Proteomes" id="UP000028073"/>
    </source>
</evidence>
<name>A0A081N181_9GAMM</name>
<dbReference type="AlphaFoldDB" id="A0A081N181"/>
<evidence type="ECO:0000313" key="1">
    <source>
        <dbReference type="EMBL" id="KEQ12204.1"/>
    </source>
</evidence>
<organism evidence="1 2">
    <name type="scientific">Endozoicomonas numazuensis</name>
    <dbReference type="NCBI Taxonomy" id="1137799"/>
    <lineage>
        <taxon>Bacteria</taxon>
        <taxon>Pseudomonadati</taxon>
        <taxon>Pseudomonadota</taxon>
        <taxon>Gammaproteobacteria</taxon>
        <taxon>Oceanospirillales</taxon>
        <taxon>Endozoicomonadaceae</taxon>
        <taxon>Endozoicomonas</taxon>
    </lineage>
</organism>
<reference evidence="1 2" key="1">
    <citation type="submission" date="2014-06" db="EMBL/GenBank/DDBJ databases">
        <title>Whole Genome Sequences of Three Symbiotic Endozoicomonas Bacteria.</title>
        <authorList>
            <person name="Neave M.J."/>
            <person name="Apprill A."/>
            <person name="Voolstra C.R."/>
        </authorList>
    </citation>
    <scope>NUCLEOTIDE SEQUENCE [LARGE SCALE GENOMIC DNA]</scope>
    <source>
        <strain evidence="1 2">DSM 25634</strain>
    </source>
</reference>
<dbReference type="Proteomes" id="UP000028073">
    <property type="component" value="Unassembled WGS sequence"/>
</dbReference>
<sequence length="183" mass="20261">MGKANNHTPVVVGRKSDKLIVPEKQPNKADLSVAEVVEESGLTTRNIQQHVGVRTQSRSNASSNLLGIRQAAAKDSRLQFTALFHHLTPNLLKESFFQLKRNSAAGADGVTWCFYQQDLEIRLKSLHERVHKGSYRPRPARGVLIPKADGNERPLRNSPEITSVFHSVTGTALSFHFGKSLSN</sequence>
<keyword evidence="2" id="KW-1185">Reference proteome</keyword>
<comment type="caution">
    <text evidence="1">The sequence shown here is derived from an EMBL/GenBank/DDBJ whole genome shotgun (WGS) entry which is preliminary data.</text>
</comment>
<evidence type="ECO:0008006" key="3">
    <source>
        <dbReference type="Google" id="ProtNLM"/>
    </source>
</evidence>
<dbReference type="eggNOG" id="COG3344">
    <property type="taxonomic scope" value="Bacteria"/>
</dbReference>
<dbReference type="EMBL" id="JOKH01000010">
    <property type="protein sequence ID" value="KEQ12204.1"/>
    <property type="molecule type" value="Genomic_DNA"/>
</dbReference>